<name>A0A4R5PL71_9HYPH</name>
<dbReference type="InterPro" id="IPR036291">
    <property type="entry name" value="NAD(P)-bd_dom_sf"/>
</dbReference>
<evidence type="ECO:0000313" key="2">
    <source>
        <dbReference type="EMBL" id="TDH37609.1"/>
    </source>
</evidence>
<dbReference type="Pfam" id="PF13460">
    <property type="entry name" value="NAD_binding_10"/>
    <property type="match status" value="1"/>
</dbReference>
<dbReference type="SUPFAM" id="SSF51735">
    <property type="entry name" value="NAD(P)-binding Rossmann-fold domains"/>
    <property type="match status" value="1"/>
</dbReference>
<feature type="domain" description="NAD(P)-binding" evidence="1">
    <location>
        <begin position="36"/>
        <end position="193"/>
    </location>
</feature>
<evidence type="ECO:0000259" key="1">
    <source>
        <dbReference type="Pfam" id="PF13460"/>
    </source>
</evidence>
<dbReference type="InterPro" id="IPR016040">
    <property type="entry name" value="NAD(P)-bd_dom"/>
</dbReference>
<comment type="caution">
    <text evidence="2">The sequence shown here is derived from an EMBL/GenBank/DDBJ whole genome shotgun (WGS) entry which is preliminary data.</text>
</comment>
<evidence type="ECO:0000313" key="3">
    <source>
        <dbReference type="Proteomes" id="UP000295131"/>
    </source>
</evidence>
<organism evidence="2 3">
    <name type="scientific">Pseudohoeflea suaedae</name>
    <dbReference type="NCBI Taxonomy" id="877384"/>
    <lineage>
        <taxon>Bacteria</taxon>
        <taxon>Pseudomonadati</taxon>
        <taxon>Pseudomonadota</taxon>
        <taxon>Alphaproteobacteria</taxon>
        <taxon>Hyphomicrobiales</taxon>
        <taxon>Rhizobiaceae</taxon>
        <taxon>Pseudohoeflea</taxon>
    </lineage>
</organism>
<sequence length="344" mass="37479">MSSKQLQAVFIQNQMIHLPVTRTRRSEMSLTIAVLGARGRLGHVVTQAAMAAGHTVLAITRDGHLPDELAGAEARRADAMKADELIVATEGADVIFNGLNPLYPDWAEMCPVLTENVIAAAKAHKAFHLFAGNVYNYGHEIPAVAGPDTPSVGSVKKGAIRIAMEARFEEAARDEGVPTTVLRAGDFYGGPGRGSWFDLVIAGSLHRHKYVWPGRSDIAHSFAYLPDLARAFVMLAERHAELPGFNVFTFSGHTITGNEMGRHLDIATGKRLRRGSLPWIALRAAGLFRPMWREVSEMSYLWFTPHALDGSKFEDFVGGFEATPVSRAVSEAVLDLKAERPKAA</sequence>
<proteinExistence type="predicted"/>
<dbReference type="AlphaFoldDB" id="A0A4R5PL71"/>
<dbReference type="Proteomes" id="UP000295131">
    <property type="component" value="Unassembled WGS sequence"/>
</dbReference>
<gene>
    <name evidence="2" type="ORF">E2A64_00215</name>
</gene>
<protein>
    <submittedName>
        <fullName evidence="2">NAD-dependent epimerase/dehydratase family protein</fullName>
    </submittedName>
</protein>
<keyword evidence="3" id="KW-1185">Reference proteome</keyword>
<dbReference type="Gene3D" id="3.40.50.720">
    <property type="entry name" value="NAD(P)-binding Rossmann-like Domain"/>
    <property type="match status" value="1"/>
</dbReference>
<accession>A0A4R5PL71</accession>
<reference evidence="2 3" key="1">
    <citation type="journal article" date="2013" name="Int. J. Syst. Evol. Microbiol.">
        <title>Hoeflea suaedae sp. nov., an endophytic bacterium isolated from the root of the halophyte Suaeda maritima.</title>
        <authorList>
            <person name="Chung E.J."/>
            <person name="Park J.A."/>
            <person name="Pramanik P."/>
            <person name="Bibi F."/>
            <person name="Jeon C.O."/>
            <person name="Chung Y.R."/>
        </authorList>
    </citation>
    <scope>NUCLEOTIDE SEQUENCE [LARGE SCALE GENOMIC DNA]</scope>
    <source>
        <strain evidence="2 3">YC6898</strain>
    </source>
</reference>
<dbReference type="EMBL" id="SMSI01000001">
    <property type="protein sequence ID" value="TDH37609.1"/>
    <property type="molecule type" value="Genomic_DNA"/>
</dbReference>